<evidence type="ECO:0000256" key="1">
    <source>
        <dbReference type="ARBA" id="ARBA00022490"/>
    </source>
</evidence>
<evidence type="ECO:0000313" key="7">
    <source>
        <dbReference type="EMBL" id="SFV51470.1"/>
    </source>
</evidence>
<evidence type="ECO:0000259" key="6">
    <source>
        <dbReference type="Pfam" id="PF00588"/>
    </source>
</evidence>
<gene>
    <name evidence="7" type="ORF">MNB_SV-12-771</name>
</gene>
<dbReference type="CDD" id="cd18094">
    <property type="entry name" value="SpoU-like_TrmL"/>
    <property type="match status" value="1"/>
</dbReference>
<dbReference type="PANTHER" id="PTHR42971">
    <property type="entry name" value="TRNA (CYTIDINE(34)-2'-O)-METHYLTRANSFERASE"/>
    <property type="match status" value="1"/>
</dbReference>
<keyword evidence="5" id="KW-0819">tRNA processing</keyword>
<dbReference type="SUPFAM" id="SSF75217">
    <property type="entry name" value="alpha/beta knot"/>
    <property type="match status" value="1"/>
</dbReference>
<dbReference type="PIRSF" id="PIRSF029256">
    <property type="entry name" value="SpoU_TrmH_prd"/>
    <property type="match status" value="1"/>
</dbReference>
<dbReference type="Pfam" id="PF00588">
    <property type="entry name" value="SpoU_methylase"/>
    <property type="match status" value="1"/>
</dbReference>
<evidence type="ECO:0000256" key="4">
    <source>
        <dbReference type="ARBA" id="ARBA00022691"/>
    </source>
</evidence>
<accession>A0A1W1BD01</accession>
<dbReference type="GO" id="GO:0042802">
    <property type="term" value="F:identical protein binding"/>
    <property type="evidence" value="ECO:0007669"/>
    <property type="project" value="UniProtKB-ARBA"/>
</dbReference>
<keyword evidence="3 7" id="KW-0808">Transferase</keyword>
<dbReference type="GO" id="GO:0003723">
    <property type="term" value="F:RNA binding"/>
    <property type="evidence" value="ECO:0007669"/>
    <property type="project" value="InterPro"/>
</dbReference>
<protein>
    <submittedName>
        <fullName evidence="7">tRNA (Cytidine(34)-2'-O)-methyltransferase</fullName>
        <ecNumber evidence="7">2.1.1.207</ecNumber>
    </submittedName>
</protein>
<dbReference type="FunFam" id="3.40.1280.10:FF:000002">
    <property type="entry name" value="Peptidylprolyl isomerase"/>
    <property type="match status" value="1"/>
</dbReference>
<dbReference type="GO" id="GO:0008173">
    <property type="term" value="F:RNA methyltransferase activity"/>
    <property type="evidence" value="ECO:0007669"/>
    <property type="project" value="InterPro"/>
</dbReference>
<dbReference type="GO" id="GO:0002130">
    <property type="term" value="P:wobble position ribose methylation"/>
    <property type="evidence" value="ECO:0007669"/>
    <property type="project" value="TreeGrafter"/>
</dbReference>
<dbReference type="EC" id="2.1.1.207" evidence="7"/>
<dbReference type="InterPro" id="IPR016914">
    <property type="entry name" value="TrmL"/>
</dbReference>
<evidence type="ECO:0000256" key="2">
    <source>
        <dbReference type="ARBA" id="ARBA00022603"/>
    </source>
</evidence>
<dbReference type="HAMAP" id="MF_01885">
    <property type="entry name" value="tRNA_methyltr_TrmL"/>
    <property type="match status" value="1"/>
</dbReference>
<keyword evidence="1" id="KW-0963">Cytoplasm</keyword>
<evidence type="ECO:0000256" key="5">
    <source>
        <dbReference type="ARBA" id="ARBA00022694"/>
    </source>
</evidence>
<dbReference type="EMBL" id="FPHE01000021">
    <property type="protein sequence ID" value="SFV51470.1"/>
    <property type="molecule type" value="Genomic_DNA"/>
</dbReference>
<sequence>MFNIVLVEPQIPPNTGTIGRLCVNLGATLHLVKPLGFDIDDKAVKRAGLDYWKDLDLVVWESFDDFLEAHPIDKQTHLATTKTDRLYFDAEFSRGDYILFGSETKGIREDILLENAEQCITIPMGATGRSLNLGISVGIVTYEALRQNYEGFEKITIKNRLEESL</sequence>
<dbReference type="InterPro" id="IPR029026">
    <property type="entry name" value="tRNA_m1G_MTases_N"/>
</dbReference>
<dbReference type="AlphaFoldDB" id="A0A1W1BD01"/>
<feature type="domain" description="tRNA/rRNA methyltransferase SpoU type" evidence="6">
    <location>
        <begin position="2"/>
        <end position="142"/>
    </location>
</feature>
<dbReference type="InterPro" id="IPR029028">
    <property type="entry name" value="Alpha/beta_knot_MTases"/>
</dbReference>
<proteinExistence type="inferred from homology"/>
<name>A0A1W1BD01_9ZZZZ</name>
<keyword evidence="4" id="KW-0949">S-adenosyl-L-methionine</keyword>
<dbReference type="Gene3D" id="3.40.1280.10">
    <property type="match status" value="1"/>
</dbReference>
<keyword evidence="2 7" id="KW-0489">Methyltransferase</keyword>
<dbReference type="InterPro" id="IPR001537">
    <property type="entry name" value="SpoU_MeTrfase"/>
</dbReference>
<reference evidence="7" key="1">
    <citation type="submission" date="2016-10" db="EMBL/GenBank/DDBJ databases">
        <authorList>
            <person name="de Groot N.N."/>
        </authorList>
    </citation>
    <scope>NUCLEOTIDE SEQUENCE</scope>
</reference>
<organism evidence="7">
    <name type="scientific">hydrothermal vent metagenome</name>
    <dbReference type="NCBI Taxonomy" id="652676"/>
    <lineage>
        <taxon>unclassified sequences</taxon>
        <taxon>metagenomes</taxon>
        <taxon>ecological metagenomes</taxon>
    </lineage>
</organism>
<dbReference type="PANTHER" id="PTHR42971:SF1">
    <property type="entry name" value="TRNA (CYTIDINE(34)-2'-O)-METHYLTRANSFERASE"/>
    <property type="match status" value="1"/>
</dbReference>
<evidence type="ECO:0000256" key="3">
    <source>
        <dbReference type="ARBA" id="ARBA00022679"/>
    </source>
</evidence>